<dbReference type="PANTHER" id="PTHR30055">
    <property type="entry name" value="HTH-TYPE TRANSCRIPTIONAL REGULATOR RUTR"/>
    <property type="match status" value="1"/>
</dbReference>
<keyword evidence="2 4" id="KW-0238">DNA-binding</keyword>
<evidence type="ECO:0000256" key="2">
    <source>
        <dbReference type="ARBA" id="ARBA00023125"/>
    </source>
</evidence>
<evidence type="ECO:0000256" key="5">
    <source>
        <dbReference type="SAM" id="MobiDB-lite"/>
    </source>
</evidence>
<evidence type="ECO:0000256" key="3">
    <source>
        <dbReference type="ARBA" id="ARBA00023163"/>
    </source>
</evidence>
<dbReference type="RefSeq" id="WP_346095314.1">
    <property type="nucleotide sequence ID" value="NZ_BAAABY010000023.1"/>
</dbReference>
<evidence type="ECO:0000259" key="6">
    <source>
        <dbReference type="PROSITE" id="PS50977"/>
    </source>
</evidence>
<evidence type="ECO:0000313" key="8">
    <source>
        <dbReference type="Proteomes" id="UP001500909"/>
    </source>
</evidence>
<name>A0ABN0ZYZ4_9ACTN</name>
<dbReference type="EMBL" id="BAAABY010000023">
    <property type="protein sequence ID" value="GAA0463034.1"/>
    <property type="molecule type" value="Genomic_DNA"/>
</dbReference>
<dbReference type="Pfam" id="PF00440">
    <property type="entry name" value="TetR_N"/>
    <property type="match status" value="1"/>
</dbReference>
<feature type="compositionally biased region" description="Basic and acidic residues" evidence="5">
    <location>
        <begin position="219"/>
        <end position="228"/>
    </location>
</feature>
<dbReference type="InterPro" id="IPR050109">
    <property type="entry name" value="HTH-type_TetR-like_transc_reg"/>
</dbReference>
<gene>
    <name evidence="7" type="ORF">GCM10010361_28640</name>
</gene>
<feature type="region of interest" description="Disordered" evidence="5">
    <location>
        <begin position="198"/>
        <end position="228"/>
    </location>
</feature>
<dbReference type="PANTHER" id="PTHR30055:SF234">
    <property type="entry name" value="HTH-TYPE TRANSCRIPTIONAL REGULATOR BETI"/>
    <property type="match status" value="1"/>
</dbReference>
<keyword evidence="3" id="KW-0804">Transcription</keyword>
<dbReference type="Proteomes" id="UP001500909">
    <property type="component" value="Unassembled WGS sequence"/>
</dbReference>
<dbReference type="InterPro" id="IPR009057">
    <property type="entry name" value="Homeodomain-like_sf"/>
</dbReference>
<sequence length="228" mass="23925">MTSRKEQREVTRQRVLSAAEQLFTAHGYDATTIRDIAARAGVSVGTVMAVGDKAAILVELFDRRISTLHETRAKRDAPRRTAPSPGRLADDVLALFEPFLALFAGDPELARHYAAALVTGKHRAGVFNELGAALRREIGDVLIRAGFAPEAAAGGATAIHLAYLGALFVGAGAGGADLSGPVEDLVSVVRFITDSNNAAEGSNNAADGNSNAGSDADSDNERQESEQR</sequence>
<feature type="DNA-binding region" description="H-T-H motif" evidence="4">
    <location>
        <begin position="32"/>
        <end position="51"/>
    </location>
</feature>
<evidence type="ECO:0000313" key="7">
    <source>
        <dbReference type="EMBL" id="GAA0463034.1"/>
    </source>
</evidence>
<dbReference type="PROSITE" id="PS50977">
    <property type="entry name" value="HTH_TETR_2"/>
    <property type="match status" value="1"/>
</dbReference>
<evidence type="ECO:0000256" key="4">
    <source>
        <dbReference type="PROSITE-ProRule" id="PRU00335"/>
    </source>
</evidence>
<proteinExistence type="predicted"/>
<feature type="compositionally biased region" description="Low complexity" evidence="5">
    <location>
        <begin position="198"/>
        <end position="215"/>
    </location>
</feature>
<reference evidence="7 8" key="1">
    <citation type="journal article" date="2019" name="Int. J. Syst. Evol. Microbiol.">
        <title>The Global Catalogue of Microorganisms (GCM) 10K type strain sequencing project: providing services to taxonomists for standard genome sequencing and annotation.</title>
        <authorList>
            <consortium name="The Broad Institute Genomics Platform"/>
            <consortium name="The Broad Institute Genome Sequencing Center for Infectious Disease"/>
            <person name="Wu L."/>
            <person name="Ma J."/>
        </authorList>
    </citation>
    <scope>NUCLEOTIDE SEQUENCE [LARGE SCALE GENOMIC DNA]</scope>
    <source>
        <strain evidence="7 8">JCM 4805</strain>
    </source>
</reference>
<dbReference type="InterPro" id="IPR001647">
    <property type="entry name" value="HTH_TetR"/>
</dbReference>
<dbReference type="SUPFAM" id="SSF46689">
    <property type="entry name" value="Homeodomain-like"/>
    <property type="match status" value="1"/>
</dbReference>
<organism evidence="7 8">
    <name type="scientific">Streptomyces olivaceiscleroticus</name>
    <dbReference type="NCBI Taxonomy" id="68245"/>
    <lineage>
        <taxon>Bacteria</taxon>
        <taxon>Bacillati</taxon>
        <taxon>Actinomycetota</taxon>
        <taxon>Actinomycetes</taxon>
        <taxon>Kitasatosporales</taxon>
        <taxon>Streptomycetaceae</taxon>
        <taxon>Streptomyces</taxon>
    </lineage>
</organism>
<keyword evidence="8" id="KW-1185">Reference proteome</keyword>
<feature type="domain" description="HTH tetR-type" evidence="6">
    <location>
        <begin position="9"/>
        <end position="69"/>
    </location>
</feature>
<comment type="caution">
    <text evidence="7">The sequence shown here is derived from an EMBL/GenBank/DDBJ whole genome shotgun (WGS) entry which is preliminary data.</text>
</comment>
<keyword evidence="1" id="KW-0805">Transcription regulation</keyword>
<evidence type="ECO:0000256" key="1">
    <source>
        <dbReference type="ARBA" id="ARBA00023015"/>
    </source>
</evidence>
<accession>A0ABN0ZYZ4</accession>
<dbReference type="Gene3D" id="1.10.357.10">
    <property type="entry name" value="Tetracycline Repressor, domain 2"/>
    <property type="match status" value="1"/>
</dbReference>
<protein>
    <recommendedName>
        <fullName evidence="6">HTH tetR-type domain-containing protein</fullName>
    </recommendedName>
</protein>